<keyword evidence="2" id="KW-0472">Membrane</keyword>
<dbReference type="Proteomes" id="UP001257627">
    <property type="component" value="Unassembled WGS sequence"/>
</dbReference>
<feature type="compositionally biased region" description="Low complexity" evidence="1">
    <location>
        <begin position="132"/>
        <end position="178"/>
    </location>
</feature>
<evidence type="ECO:0000256" key="1">
    <source>
        <dbReference type="SAM" id="MobiDB-lite"/>
    </source>
</evidence>
<feature type="region of interest" description="Disordered" evidence="1">
    <location>
        <begin position="115"/>
        <end position="195"/>
    </location>
</feature>
<name>A0ABU3V0S3_9ACTN</name>
<keyword evidence="2" id="KW-0812">Transmembrane</keyword>
<protein>
    <recommendedName>
        <fullName evidence="5">Serine/threonine protein kinase</fullName>
    </recommendedName>
</protein>
<dbReference type="RefSeq" id="WP_143614365.1">
    <property type="nucleotide sequence ID" value="NZ_CP107955.1"/>
</dbReference>
<feature type="region of interest" description="Disordered" evidence="1">
    <location>
        <begin position="1"/>
        <end position="72"/>
    </location>
</feature>
<proteinExistence type="predicted"/>
<evidence type="ECO:0000313" key="3">
    <source>
        <dbReference type="EMBL" id="MDU8999765.1"/>
    </source>
</evidence>
<reference evidence="3 4" key="1">
    <citation type="submission" date="2023-02" db="EMBL/GenBank/DDBJ databases">
        <authorList>
            <person name="Maleckis M."/>
        </authorList>
    </citation>
    <scope>NUCLEOTIDE SEQUENCE [LARGE SCALE GENOMIC DNA]</scope>
    <source>
        <strain evidence="3 4">P8-A2</strain>
    </source>
</reference>
<feature type="compositionally biased region" description="Basic and acidic residues" evidence="1">
    <location>
        <begin position="181"/>
        <end position="195"/>
    </location>
</feature>
<accession>A0ABU3V0S3</accession>
<dbReference type="EMBL" id="JARAKF010000001">
    <property type="protein sequence ID" value="MDU8999765.1"/>
    <property type="molecule type" value="Genomic_DNA"/>
</dbReference>
<evidence type="ECO:0000256" key="2">
    <source>
        <dbReference type="SAM" id="Phobius"/>
    </source>
</evidence>
<organism evidence="3 4">
    <name type="scientific">Streptomyces mirabilis</name>
    <dbReference type="NCBI Taxonomy" id="68239"/>
    <lineage>
        <taxon>Bacteria</taxon>
        <taxon>Bacillati</taxon>
        <taxon>Actinomycetota</taxon>
        <taxon>Actinomycetes</taxon>
        <taxon>Kitasatosporales</taxon>
        <taxon>Streptomycetaceae</taxon>
        <taxon>Streptomyces</taxon>
    </lineage>
</organism>
<comment type="caution">
    <text evidence="3">The sequence shown here is derived from an EMBL/GenBank/DDBJ whole genome shotgun (WGS) entry which is preliminary data.</text>
</comment>
<evidence type="ECO:0008006" key="5">
    <source>
        <dbReference type="Google" id="ProtNLM"/>
    </source>
</evidence>
<keyword evidence="2" id="KW-1133">Transmembrane helix</keyword>
<evidence type="ECO:0000313" key="4">
    <source>
        <dbReference type="Proteomes" id="UP001257627"/>
    </source>
</evidence>
<feature type="transmembrane region" description="Helical" evidence="2">
    <location>
        <begin position="90"/>
        <end position="109"/>
    </location>
</feature>
<feature type="compositionally biased region" description="Basic and acidic residues" evidence="1">
    <location>
        <begin position="10"/>
        <end position="19"/>
    </location>
</feature>
<gene>
    <name evidence="3" type="ORF">PU648_46945</name>
</gene>
<keyword evidence="4" id="KW-1185">Reference proteome</keyword>
<sequence length="195" mass="19840">MPTEPARLPRHPDLSREADTEATAVFPHSSQGVHEARYEEDSFDYPSSPGEQPDDHADAAAGSRTSGKRASRAADTGLWQQVASRHRTPLLALAVVILAGGFVFALSIVSDTVSAPSAPVGGVSSPTATDSVTFEPTVPVTTSPVQPGGAGSVSSPPGDGGTAVSPSPTAVPPSASVGGQDGHRDDGREDHRDDG</sequence>